<dbReference type="InterPro" id="IPR004843">
    <property type="entry name" value="Calcineurin-like_PHP"/>
</dbReference>
<accession>Q11A84</accession>
<organism evidence="4">
    <name type="scientific">Trichodesmium erythraeum (strain IMS101)</name>
    <dbReference type="NCBI Taxonomy" id="203124"/>
    <lineage>
        <taxon>Bacteria</taxon>
        <taxon>Bacillati</taxon>
        <taxon>Cyanobacteriota</taxon>
        <taxon>Cyanophyceae</taxon>
        <taxon>Oscillatoriophycideae</taxon>
        <taxon>Oscillatoriales</taxon>
        <taxon>Microcoleaceae</taxon>
        <taxon>Trichodesmium</taxon>
    </lineage>
</organism>
<reference evidence="4" key="1">
    <citation type="submission" date="2006-06" db="EMBL/GenBank/DDBJ databases">
        <title>Complete sequence of Trichodesmium erythraeum IMS101.</title>
        <authorList>
            <consortium name="US DOE Joint Genome Institute"/>
            <person name="Copeland A."/>
            <person name="Lucas S."/>
            <person name="Lapidus A."/>
            <person name="Barry K."/>
            <person name="Detter J.C."/>
            <person name="Glavina del Rio T."/>
            <person name="Hammon N."/>
            <person name="Israni S."/>
            <person name="Dalin E."/>
            <person name="Tice H."/>
            <person name="Pitluck S."/>
            <person name="Kiss H."/>
            <person name="Munk A.C."/>
            <person name="Brettin T."/>
            <person name="Bruce D."/>
            <person name="Han C."/>
            <person name="Tapia R."/>
            <person name="Gilna P."/>
            <person name="Schmutz J."/>
            <person name="Larimer F."/>
            <person name="Land M."/>
            <person name="Hauser L."/>
            <person name="Kyrpides N."/>
            <person name="Kim E."/>
            <person name="Richardson P."/>
        </authorList>
    </citation>
    <scope>NUCLEOTIDE SEQUENCE [LARGE SCALE GENOMIC DNA]</scope>
    <source>
        <strain evidence="4">IMS101</strain>
    </source>
</reference>
<feature type="transmembrane region" description="Helical" evidence="2">
    <location>
        <begin position="20"/>
        <end position="39"/>
    </location>
</feature>
<evidence type="ECO:0000256" key="2">
    <source>
        <dbReference type="SAM" id="Phobius"/>
    </source>
</evidence>
<dbReference type="InterPro" id="IPR039331">
    <property type="entry name" value="PAPs-like"/>
</dbReference>
<keyword evidence="2" id="KW-0472">Membrane</keyword>
<dbReference type="InterPro" id="IPR029052">
    <property type="entry name" value="Metallo-depent_PP-like"/>
</dbReference>
<name>Q11A84_TRIEI</name>
<feature type="domain" description="Calcineurin-like phosphoesterase" evidence="3">
    <location>
        <begin position="167"/>
        <end position="483"/>
    </location>
</feature>
<protein>
    <submittedName>
        <fullName evidence="4">Metallophosphoesterase</fullName>
    </submittedName>
</protein>
<dbReference type="RefSeq" id="WP_011609989.1">
    <property type="nucleotide sequence ID" value="NC_008312.1"/>
</dbReference>
<keyword evidence="2" id="KW-0812">Transmembrane</keyword>
<dbReference type="SUPFAM" id="SSF56300">
    <property type="entry name" value="Metallo-dependent phosphatases"/>
    <property type="match status" value="1"/>
</dbReference>
<dbReference type="STRING" id="203124.Tery_0082"/>
<dbReference type="PANTHER" id="PTHR22953:SF153">
    <property type="entry name" value="PURPLE ACID PHOSPHATASE"/>
    <property type="match status" value="1"/>
</dbReference>
<evidence type="ECO:0000256" key="1">
    <source>
        <dbReference type="ARBA" id="ARBA00022729"/>
    </source>
</evidence>
<dbReference type="EMBL" id="CP000393">
    <property type="protein sequence ID" value="ABG49590.1"/>
    <property type="molecule type" value="Genomic_DNA"/>
</dbReference>
<keyword evidence="1" id="KW-0732">Signal</keyword>
<dbReference type="PANTHER" id="PTHR22953">
    <property type="entry name" value="ACID PHOSPHATASE RELATED"/>
    <property type="match status" value="1"/>
</dbReference>
<dbReference type="Pfam" id="PF00149">
    <property type="entry name" value="Metallophos"/>
    <property type="match status" value="1"/>
</dbReference>
<gene>
    <name evidence="4" type="ordered locus">Tery_0082</name>
</gene>
<dbReference type="GO" id="GO:0003993">
    <property type="term" value="F:acid phosphatase activity"/>
    <property type="evidence" value="ECO:0007669"/>
    <property type="project" value="InterPro"/>
</dbReference>
<keyword evidence="2" id="KW-1133">Transmembrane helix</keyword>
<dbReference type="OrthoDB" id="4427112at2"/>
<proteinExistence type="predicted"/>
<evidence type="ECO:0000313" key="4">
    <source>
        <dbReference type="EMBL" id="ABG49590.1"/>
    </source>
</evidence>
<sequence length="597" mass="69256">MFHPDPELFENPRNYYLNPWIFGILIIVVVFLFIIMYSLEYQSKFLTDPFLQVPTKNSIQVVWFTEFPGKRNLVVYGENLNQVVEANTTKLSRTREDQDSFVGKQTEKGLIYQQPIVRNIWRHEAKVIGLTPNNYVPYRVISERENGENIKSKIFHLAPKPTPGTPLKILLTSDHQLKPMSSANLQKVTETFDKLDAIFFAGDLVNIPDRASEWFDDNRGNAFFPNLQGRANYELEKNGKKTIYKGGKLIQNMPLFPAIGNHEVMGIFSMETSLNYQFSQSYPRQAAKDLYKQNPQKFQNISPDTWLKNNSFNTETYQEIFSLPQNSSEKKNYYALTFGDIYLVALYITNMWRVPHLKDNARGKYRERKQDFNNPAEWGYGQHIFEPIIKGSEQYNWLEKELASQEFKQAKYKIVMFHHPPHSLGENIIPAYTNPIQYIDRDKNGKITMIRYEYPQQNDYIIRDVLPLLETAGVQLVFYGHSHLWNRFISPGGMHFLETSNVGNSYGAYLGNTKRNIPLNYQEKYPEVGNPNGLEAIIPTIAPLLDENGRNQAFIASNDITAFSIFDTETGKVSSYYFDTRKPNSDVVKFDEFQLQK</sequence>
<evidence type="ECO:0000259" key="3">
    <source>
        <dbReference type="Pfam" id="PF00149"/>
    </source>
</evidence>
<dbReference type="eggNOG" id="COG1409">
    <property type="taxonomic scope" value="Bacteria"/>
</dbReference>
<dbReference type="HOGENOM" id="CLU_016378_0_0_3"/>
<dbReference type="Gene3D" id="3.60.21.10">
    <property type="match status" value="1"/>
</dbReference>
<dbReference type="KEGG" id="ter:Tery_0082"/>
<dbReference type="AlphaFoldDB" id="Q11A84"/>